<dbReference type="PANTHER" id="PTHR28094">
    <property type="entry name" value="MEIOTICALLY UP-REGULATED GENE 113 PROTEIN"/>
    <property type="match status" value="1"/>
</dbReference>
<feature type="region of interest" description="Disordered" evidence="1">
    <location>
        <begin position="350"/>
        <end position="372"/>
    </location>
</feature>
<dbReference type="Proteomes" id="UP000799441">
    <property type="component" value="Unassembled WGS sequence"/>
</dbReference>
<dbReference type="OrthoDB" id="2417614at2759"/>
<feature type="compositionally biased region" description="Polar residues" evidence="1">
    <location>
        <begin position="225"/>
        <end position="246"/>
    </location>
</feature>
<proteinExistence type="predicted"/>
<comment type="caution">
    <text evidence="3">The sequence shown here is derived from an EMBL/GenBank/DDBJ whole genome shotgun (WGS) entry which is preliminary data.</text>
</comment>
<gene>
    <name evidence="3" type="ORF">K431DRAFT_126678</name>
</gene>
<feature type="region of interest" description="Disordered" evidence="1">
    <location>
        <begin position="1"/>
        <end position="35"/>
    </location>
</feature>
<organism evidence="3 4">
    <name type="scientific">Polychaeton citri CBS 116435</name>
    <dbReference type="NCBI Taxonomy" id="1314669"/>
    <lineage>
        <taxon>Eukaryota</taxon>
        <taxon>Fungi</taxon>
        <taxon>Dikarya</taxon>
        <taxon>Ascomycota</taxon>
        <taxon>Pezizomycotina</taxon>
        <taxon>Dothideomycetes</taxon>
        <taxon>Dothideomycetidae</taxon>
        <taxon>Capnodiales</taxon>
        <taxon>Capnodiaceae</taxon>
        <taxon>Polychaeton</taxon>
    </lineage>
</organism>
<feature type="compositionally biased region" description="Polar residues" evidence="1">
    <location>
        <begin position="18"/>
        <end position="31"/>
    </location>
</feature>
<protein>
    <submittedName>
        <fullName evidence="3">DUF1766-domain-containing protein</fullName>
    </submittedName>
</protein>
<dbReference type="SMART" id="SM00974">
    <property type="entry name" value="T5orf172"/>
    <property type="match status" value="1"/>
</dbReference>
<dbReference type="PANTHER" id="PTHR28094:SF2">
    <property type="entry name" value="BACTERIOPHAGE T5 ORF172 DNA-BINDING DOMAIN-CONTAINING PROTEIN"/>
    <property type="match status" value="1"/>
</dbReference>
<dbReference type="AlphaFoldDB" id="A0A9P4UMS2"/>
<feature type="region of interest" description="Disordered" evidence="1">
    <location>
        <begin position="206"/>
        <end position="268"/>
    </location>
</feature>
<dbReference type="Pfam" id="PF10544">
    <property type="entry name" value="T5orf172"/>
    <property type="match status" value="1"/>
</dbReference>
<dbReference type="InterPro" id="IPR018306">
    <property type="entry name" value="Phage_T5_Orf172_DNA-bd"/>
</dbReference>
<keyword evidence="4" id="KW-1185">Reference proteome</keyword>
<feature type="compositionally biased region" description="Polar residues" evidence="1">
    <location>
        <begin position="353"/>
        <end position="363"/>
    </location>
</feature>
<feature type="region of interest" description="Disordered" evidence="1">
    <location>
        <begin position="413"/>
        <end position="456"/>
    </location>
</feature>
<evidence type="ECO:0000256" key="1">
    <source>
        <dbReference type="SAM" id="MobiDB-lite"/>
    </source>
</evidence>
<sequence length="531" mass="59786">MPHFPHAPEALLGRNDSKNPGTTCRGITSSGRPCRRALASRKAAPSRRDWAATSTDIVDESLATNHLCWQHKSQAEKLTDRKTQLQGEGRKQADNAGVRLLPTLQEKSSIDTLMQRLDIQDLTGRKRRGRHGGREARNTIIHDTWSPERFDSRTNTVPKHRGNSLERPQTARTRPQQRRKTPGFWASLCCIAEQDDEDNYLEVARHRRRTRHSQPEMAEVLSRPALSSSPAGPSNIRQSTHASLPTLQPKPSDLFCRPPARRSTSNPHTTRLLSLMPQHLSPATTSALMAELVKPISPHDEEGYIYIFWLTPQSRNSPSEAAARSLLGSPSHSGQRRRVSDVMTEFSYDGSDFENSSTQNTLPATARGGSTRRTIKLKIGRANNITRRMNEWQRQCGHALTLVRWYPYVSSVNSGQTTSPPPARMPNRQPQQSTLYPDLTQPSSESPEGTERRFASATSMVRKVPYVKRVERLIHIELAEKQVKRNCGTCGKEHREWFEAEASQAGIRGIDECIRRWVNWAERSGSTDVAV</sequence>
<name>A0A9P4UMS2_9PEZI</name>
<feature type="domain" description="Bacteriophage T5 Orf172 DNA-binding" evidence="2">
    <location>
        <begin position="371"/>
        <end position="517"/>
    </location>
</feature>
<feature type="region of interest" description="Disordered" evidence="1">
    <location>
        <begin position="320"/>
        <end position="339"/>
    </location>
</feature>
<reference evidence="3" key="1">
    <citation type="journal article" date="2020" name="Stud. Mycol.">
        <title>101 Dothideomycetes genomes: a test case for predicting lifestyles and emergence of pathogens.</title>
        <authorList>
            <person name="Haridas S."/>
            <person name="Albert R."/>
            <person name="Binder M."/>
            <person name="Bloem J."/>
            <person name="Labutti K."/>
            <person name="Salamov A."/>
            <person name="Andreopoulos B."/>
            <person name="Baker S."/>
            <person name="Barry K."/>
            <person name="Bills G."/>
            <person name="Bluhm B."/>
            <person name="Cannon C."/>
            <person name="Castanera R."/>
            <person name="Culley D."/>
            <person name="Daum C."/>
            <person name="Ezra D."/>
            <person name="Gonzalez J."/>
            <person name="Henrissat B."/>
            <person name="Kuo A."/>
            <person name="Liang C."/>
            <person name="Lipzen A."/>
            <person name="Lutzoni F."/>
            <person name="Magnuson J."/>
            <person name="Mondo S."/>
            <person name="Nolan M."/>
            <person name="Ohm R."/>
            <person name="Pangilinan J."/>
            <person name="Park H.-J."/>
            <person name="Ramirez L."/>
            <person name="Alfaro M."/>
            <person name="Sun H."/>
            <person name="Tritt A."/>
            <person name="Yoshinaga Y."/>
            <person name="Zwiers L.-H."/>
            <person name="Turgeon B."/>
            <person name="Goodwin S."/>
            <person name="Spatafora J."/>
            <person name="Crous P."/>
            <person name="Grigoriev I."/>
        </authorList>
    </citation>
    <scope>NUCLEOTIDE SEQUENCE</scope>
    <source>
        <strain evidence="3">CBS 116435</strain>
    </source>
</reference>
<evidence type="ECO:0000313" key="4">
    <source>
        <dbReference type="Proteomes" id="UP000799441"/>
    </source>
</evidence>
<evidence type="ECO:0000313" key="3">
    <source>
        <dbReference type="EMBL" id="KAF2718666.1"/>
    </source>
</evidence>
<dbReference type="EMBL" id="MU003821">
    <property type="protein sequence ID" value="KAF2718666.1"/>
    <property type="molecule type" value="Genomic_DNA"/>
</dbReference>
<feature type="region of interest" description="Disordered" evidence="1">
    <location>
        <begin position="143"/>
        <end position="180"/>
    </location>
</feature>
<feature type="compositionally biased region" description="Polar residues" evidence="1">
    <location>
        <begin position="428"/>
        <end position="447"/>
    </location>
</feature>
<accession>A0A9P4UMS2</accession>
<dbReference type="InterPro" id="IPR053006">
    <property type="entry name" value="Meiosis_regulatory"/>
</dbReference>
<evidence type="ECO:0000259" key="2">
    <source>
        <dbReference type="SMART" id="SM00974"/>
    </source>
</evidence>